<dbReference type="PROSITE" id="PS50103">
    <property type="entry name" value="ZF_C3H1"/>
    <property type="match status" value="2"/>
</dbReference>
<evidence type="ECO:0000313" key="5">
    <source>
        <dbReference type="EMBL" id="KXJ88518.1"/>
    </source>
</evidence>
<dbReference type="Pfam" id="PF25542">
    <property type="entry name" value="zf-CCCH_12"/>
    <property type="match status" value="1"/>
</dbReference>
<gene>
    <name evidence="5" type="ORF">Micbo1qcDRAFT_138291</name>
</gene>
<feature type="zinc finger region" description="C3H1-type" evidence="1">
    <location>
        <begin position="369"/>
        <end position="396"/>
    </location>
</feature>
<dbReference type="OrthoDB" id="2270193at2759"/>
<dbReference type="GO" id="GO:0008270">
    <property type="term" value="F:zinc ion binding"/>
    <property type="evidence" value="ECO:0007669"/>
    <property type="project" value="UniProtKB-KW"/>
</dbReference>
<feature type="domain" description="C3H1-type" evidence="4">
    <location>
        <begin position="275"/>
        <end position="302"/>
    </location>
</feature>
<dbReference type="InParanoid" id="A0A136IUE5"/>
<dbReference type="AlphaFoldDB" id="A0A136IUE5"/>
<sequence length="505" mass="56584">MLTDQAIDAAASKLEAFRKADALTQLLNDYSSLLEDYRRLKSDYEEEREGRERYKQLARGQERNPFALVLVDGDGYIFDEDLVRAGEEGGSRAAVRLNEAVKNSLRRRGIENCEIIIRVYADLVGLSKFLSRNGRQCGAEKRSLAGFVAGFNRSHGLTDFVDAGELKETADFKLKAMLRLYADNAQCKHIFFAACHDIGYIADVTPFRGHADRFTLVRTPSLRFCEEFKKLDMGIEELPGVFRISPIHINHPTPTPAPATALTPRPSLQSSSTGQENQKICPFNSIGKCKFGDTCKHKHIYSTASSTARNGHAPTPKKDYSAENCEFDMLPRKNDIPTGYVAINRDGCRLDPYLEAPSPEAIARLKTRSETQKLCNMKQLTGQCGRPQCPYDHSPVSSEVLVALEWLSRSLPCPKRSACRVTNCVNGHVCQNAECRHRGGKAMCRIPYMAHDEDLHFDSLMPGITKTHTYDGNDDYKDDSAMSKANWRRSDSTDVVEDLVDMSDY</sequence>
<dbReference type="Proteomes" id="UP000070501">
    <property type="component" value="Unassembled WGS sequence"/>
</dbReference>
<dbReference type="Pfam" id="PF25540">
    <property type="entry name" value="DUF7923"/>
    <property type="match status" value="1"/>
</dbReference>
<dbReference type="SMART" id="SM00356">
    <property type="entry name" value="ZnF_C3H1"/>
    <property type="match status" value="2"/>
</dbReference>
<evidence type="ECO:0000256" key="1">
    <source>
        <dbReference type="PROSITE-ProRule" id="PRU00723"/>
    </source>
</evidence>
<keyword evidence="2" id="KW-0175">Coiled coil</keyword>
<dbReference type="InterPro" id="IPR057654">
    <property type="entry name" value="Znf-CCCH_tandem"/>
</dbReference>
<organism evidence="5 6">
    <name type="scientific">Microdochium bolleyi</name>
    <dbReference type="NCBI Taxonomy" id="196109"/>
    <lineage>
        <taxon>Eukaryota</taxon>
        <taxon>Fungi</taxon>
        <taxon>Dikarya</taxon>
        <taxon>Ascomycota</taxon>
        <taxon>Pezizomycotina</taxon>
        <taxon>Sordariomycetes</taxon>
        <taxon>Xylariomycetidae</taxon>
        <taxon>Xylariales</taxon>
        <taxon>Microdochiaceae</taxon>
        <taxon>Microdochium</taxon>
    </lineage>
</organism>
<protein>
    <recommendedName>
        <fullName evidence="4">C3H1-type domain-containing protein</fullName>
    </recommendedName>
</protein>
<evidence type="ECO:0000256" key="2">
    <source>
        <dbReference type="SAM" id="Coils"/>
    </source>
</evidence>
<keyword evidence="1" id="KW-0862">Zinc</keyword>
<keyword evidence="1" id="KW-0863">Zinc-finger</keyword>
<feature type="region of interest" description="Disordered" evidence="3">
    <location>
        <begin position="253"/>
        <end position="276"/>
    </location>
</feature>
<dbReference type="InterPro" id="IPR057683">
    <property type="entry name" value="DUF7923"/>
</dbReference>
<accession>A0A136IUE5</accession>
<evidence type="ECO:0000259" key="4">
    <source>
        <dbReference type="PROSITE" id="PS50103"/>
    </source>
</evidence>
<evidence type="ECO:0000256" key="3">
    <source>
        <dbReference type="SAM" id="MobiDB-lite"/>
    </source>
</evidence>
<proteinExistence type="predicted"/>
<feature type="coiled-coil region" evidence="2">
    <location>
        <begin position="23"/>
        <end position="57"/>
    </location>
</feature>
<name>A0A136IUE5_9PEZI</name>
<dbReference type="Pfam" id="PF25543">
    <property type="entry name" value="zf-CCCH_tandem"/>
    <property type="match status" value="1"/>
</dbReference>
<keyword evidence="6" id="KW-1185">Reference proteome</keyword>
<dbReference type="InterPro" id="IPR000571">
    <property type="entry name" value="Znf_CCCH"/>
</dbReference>
<dbReference type="STRING" id="196109.A0A136IUE5"/>
<dbReference type="PANTHER" id="PTHR37543">
    <property type="entry name" value="CCCH ZINC FINGER DNA BINDING PROTEIN (AFU_ORTHOLOGUE AFUA_5G12760)"/>
    <property type="match status" value="1"/>
</dbReference>
<feature type="compositionally biased region" description="Polar residues" evidence="3">
    <location>
        <begin position="267"/>
        <end position="276"/>
    </location>
</feature>
<feature type="zinc finger region" description="C3H1-type" evidence="1">
    <location>
        <begin position="275"/>
        <end position="302"/>
    </location>
</feature>
<dbReference type="PANTHER" id="PTHR37543:SF1">
    <property type="entry name" value="CCCH ZINC FINGER DNA BINDING PROTEIN (AFU_ORTHOLOGUE AFUA_5G12760)"/>
    <property type="match status" value="1"/>
</dbReference>
<dbReference type="Gene3D" id="4.10.1000.10">
    <property type="entry name" value="Zinc finger, CCCH-type"/>
    <property type="match status" value="1"/>
</dbReference>
<feature type="domain" description="C3H1-type" evidence="4">
    <location>
        <begin position="369"/>
        <end position="396"/>
    </location>
</feature>
<evidence type="ECO:0000313" key="6">
    <source>
        <dbReference type="Proteomes" id="UP000070501"/>
    </source>
</evidence>
<dbReference type="EMBL" id="KQ964258">
    <property type="protein sequence ID" value="KXJ88518.1"/>
    <property type="molecule type" value="Genomic_DNA"/>
</dbReference>
<keyword evidence="1" id="KW-0479">Metal-binding</keyword>
<reference evidence="6" key="1">
    <citation type="submission" date="2016-02" db="EMBL/GenBank/DDBJ databases">
        <title>Draft genome sequence of Microdochium bolleyi, a fungal endophyte of beachgrass.</title>
        <authorList>
            <consortium name="DOE Joint Genome Institute"/>
            <person name="David A.S."/>
            <person name="May G."/>
            <person name="Haridas S."/>
            <person name="Lim J."/>
            <person name="Wang M."/>
            <person name="Labutti K."/>
            <person name="Lipzen A."/>
            <person name="Barry K."/>
            <person name="Grigoriev I.V."/>
        </authorList>
    </citation>
    <scope>NUCLEOTIDE SEQUENCE [LARGE SCALE GENOMIC DNA]</scope>
    <source>
        <strain evidence="6">J235TASD1</strain>
    </source>
</reference>